<dbReference type="GO" id="GO:0042597">
    <property type="term" value="C:periplasmic space"/>
    <property type="evidence" value="ECO:0007669"/>
    <property type="project" value="UniProtKB-SubCell"/>
</dbReference>
<dbReference type="SUPFAM" id="SSF48230">
    <property type="entry name" value="Chondroitin AC/alginate lyase"/>
    <property type="match status" value="1"/>
</dbReference>
<proteinExistence type="predicted"/>
<evidence type="ECO:0000256" key="3">
    <source>
        <dbReference type="ARBA" id="ARBA00022764"/>
    </source>
</evidence>
<dbReference type="Gene3D" id="2.70.98.70">
    <property type="match status" value="1"/>
</dbReference>
<dbReference type="Proteomes" id="UP000810292">
    <property type="component" value="Unassembled WGS sequence"/>
</dbReference>
<reference evidence="6" key="2">
    <citation type="journal article" date="2021" name="PeerJ">
        <title>Extensive microbial diversity within the chicken gut microbiome revealed by metagenomics and culture.</title>
        <authorList>
            <person name="Gilroy R."/>
            <person name="Ravi A."/>
            <person name="Getino M."/>
            <person name="Pursley I."/>
            <person name="Horton D.L."/>
            <person name="Alikhan N.F."/>
            <person name="Baker D."/>
            <person name="Gharbi K."/>
            <person name="Hall N."/>
            <person name="Watson M."/>
            <person name="Adriaenssens E.M."/>
            <person name="Foster-Nyarko E."/>
            <person name="Jarju S."/>
            <person name="Secka A."/>
            <person name="Antonio M."/>
            <person name="Oren A."/>
            <person name="Chaudhuri R.R."/>
            <person name="La Ragione R."/>
            <person name="Hildebrand F."/>
            <person name="Pallen M.J."/>
        </authorList>
    </citation>
    <scope>NUCLEOTIDE SEQUENCE</scope>
    <source>
        <strain evidence="6">14700</strain>
    </source>
</reference>
<keyword evidence="3" id="KW-0574">Periplasm</keyword>
<dbReference type="InterPro" id="IPR012480">
    <property type="entry name" value="Hepar_II_III_C"/>
</dbReference>
<reference evidence="6" key="1">
    <citation type="submission" date="2020-10" db="EMBL/GenBank/DDBJ databases">
        <authorList>
            <person name="Gilroy R."/>
        </authorList>
    </citation>
    <scope>NUCLEOTIDE SEQUENCE</scope>
    <source>
        <strain evidence="6">14700</strain>
    </source>
</reference>
<gene>
    <name evidence="6" type="ORF">IAA72_07960</name>
</gene>
<evidence type="ECO:0000313" key="6">
    <source>
        <dbReference type="EMBL" id="MBO8469702.1"/>
    </source>
</evidence>
<keyword evidence="4" id="KW-0456">Lyase</keyword>
<protein>
    <submittedName>
        <fullName evidence="6">Heparinase II/III family protein</fullName>
    </submittedName>
</protein>
<dbReference type="AlphaFoldDB" id="A0A9D9IBT5"/>
<feature type="non-terminal residue" evidence="6">
    <location>
        <position position="516"/>
    </location>
</feature>
<evidence type="ECO:0000256" key="4">
    <source>
        <dbReference type="ARBA" id="ARBA00023239"/>
    </source>
</evidence>
<dbReference type="EMBL" id="JADIMF010000134">
    <property type="protein sequence ID" value="MBO8469702.1"/>
    <property type="molecule type" value="Genomic_DNA"/>
</dbReference>
<comment type="caution">
    <text evidence="6">The sequence shown here is derived from an EMBL/GenBank/DDBJ whole genome shotgun (WGS) entry which is preliminary data.</text>
</comment>
<evidence type="ECO:0000313" key="7">
    <source>
        <dbReference type="Proteomes" id="UP000810292"/>
    </source>
</evidence>
<dbReference type="Pfam" id="PF07940">
    <property type="entry name" value="Hepar_II_III_C"/>
    <property type="match status" value="1"/>
</dbReference>
<name>A0A9D9IBT5_9SPIO</name>
<dbReference type="PANTHER" id="PTHR39210">
    <property type="entry name" value="HEPARIN-SULFATE LYASE"/>
    <property type="match status" value="1"/>
</dbReference>
<dbReference type="Gene3D" id="1.50.10.100">
    <property type="entry name" value="Chondroitin AC/alginate lyase"/>
    <property type="match status" value="1"/>
</dbReference>
<accession>A0A9D9IBT5</accession>
<dbReference type="PANTHER" id="PTHR39210:SF1">
    <property type="entry name" value="HEPARIN-SULFATE LYASE"/>
    <property type="match status" value="1"/>
</dbReference>
<evidence type="ECO:0000256" key="2">
    <source>
        <dbReference type="ARBA" id="ARBA00022729"/>
    </source>
</evidence>
<comment type="subcellular location">
    <subcellularLocation>
        <location evidence="1">Periplasm</location>
    </subcellularLocation>
</comment>
<keyword evidence="2" id="KW-0732">Signal</keyword>
<dbReference type="GO" id="GO:0016829">
    <property type="term" value="F:lyase activity"/>
    <property type="evidence" value="ECO:0007669"/>
    <property type="project" value="UniProtKB-KW"/>
</dbReference>
<feature type="domain" description="Heparinase II/III-like C-terminal" evidence="5">
    <location>
        <begin position="373"/>
        <end position="433"/>
    </location>
</feature>
<evidence type="ECO:0000256" key="1">
    <source>
        <dbReference type="ARBA" id="ARBA00004418"/>
    </source>
</evidence>
<evidence type="ECO:0000259" key="5">
    <source>
        <dbReference type="Pfam" id="PF07940"/>
    </source>
</evidence>
<organism evidence="6 7">
    <name type="scientific">Candidatus Ornithospirochaeta stercoravium</name>
    <dbReference type="NCBI Taxonomy" id="2840897"/>
    <lineage>
        <taxon>Bacteria</taxon>
        <taxon>Pseudomonadati</taxon>
        <taxon>Spirochaetota</taxon>
        <taxon>Spirochaetia</taxon>
        <taxon>Spirochaetales</taxon>
        <taxon>Spirochaetaceae</taxon>
        <taxon>Spirochaetaceae incertae sedis</taxon>
        <taxon>Candidatus Ornithospirochaeta</taxon>
    </lineage>
</organism>
<sequence>MAGLIDSAVGRNPDVRRIIFSFEPLKALPEKIKKELEARAEEDSKTGFPYLPLSLYKDFARTGNRERFQTPYFQKRRMLSELTIREAAIGDGKYIDAIEDGIWSILSEPVWTIPAHNSYIRDAVQPEVPLTERPILDLFQCETGEVLAVAISLLKDKLNPILIKDAEHAIRTRILEPYMTDHFWWMGNDGDMNNWSPWCTQNVLLSLLTLDLSEKEKRKVLKTAISTLDLYISSYPDDGGCDEGASYYHAAALALWGALHVISLATGKDLADVFGNDKIKAMAEYVEKVHVADDIYLNFADCSPKAGRLGAREYLFAKAVGSDAMMHHAASDYAKYSWREEDNNYNLFYMYLALTNHDEIMDESKKEHIIEKPSFTSFPGLGLGIYRERGITFAIKGGNNGESHNHNDVGSFILYKGSTPCLIDIGVETYTKTTFSKDRYTLLPMRSSYHNLVSFPPLEEHDGKEFCGKTLILDENRASFDITAAFEKKRGLDKYIRTAFFDRKNMKIEITEDFIT</sequence>
<dbReference type="InterPro" id="IPR008929">
    <property type="entry name" value="Chondroitin_lyas"/>
</dbReference>